<dbReference type="EC" id="2.3.1.-" evidence="4"/>
<evidence type="ECO:0000256" key="2">
    <source>
        <dbReference type="ARBA" id="ARBA00023315"/>
    </source>
</evidence>
<name>A0ABS6TCJ9_9ENTE</name>
<keyword evidence="1 4" id="KW-0808">Transferase</keyword>
<protein>
    <submittedName>
        <fullName evidence="4">GNAT family N-acetyltransferase</fullName>
        <ecNumber evidence="4">2.3.1.-</ecNumber>
    </submittedName>
</protein>
<dbReference type="EMBL" id="JAHUZB010000003">
    <property type="protein sequence ID" value="MBV7390629.1"/>
    <property type="molecule type" value="Genomic_DNA"/>
</dbReference>
<dbReference type="Proteomes" id="UP000774130">
    <property type="component" value="Unassembled WGS sequence"/>
</dbReference>
<keyword evidence="2 4" id="KW-0012">Acyltransferase</keyword>
<dbReference type="Pfam" id="PF13508">
    <property type="entry name" value="Acetyltransf_7"/>
    <property type="match status" value="1"/>
</dbReference>
<keyword evidence="5" id="KW-1185">Reference proteome</keyword>
<dbReference type="GO" id="GO:0016746">
    <property type="term" value="F:acyltransferase activity"/>
    <property type="evidence" value="ECO:0007669"/>
    <property type="project" value="UniProtKB-KW"/>
</dbReference>
<dbReference type="PROSITE" id="PS51186">
    <property type="entry name" value="GNAT"/>
    <property type="match status" value="1"/>
</dbReference>
<proteinExistence type="predicted"/>
<dbReference type="InterPro" id="IPR000182">
    <property type="entry name" value="GNAT_dom"/>
</dbReference>
<sequence>MQIDFRQPTEKDLDRIMTIERSGFSPAEAASEKAMLERIQQIPDSFLVAINPEQAILGYVVGPVVSERYLTDELFEKTIPNPEIGGFQTILSLAVAPEYYNFGIASRLLTGLAQISQEKKRAGITLTCLANLIPFYQKNHYQVEGVSESTHANEVWYNLVRDFSKEIV</sequence>
<evidence type="ECO:0000256" key="1">
    <source>
        <dbReference type="ARBA" id="ARBA00022679"/>
    </source>
</evidence>
<organism evidence="4 5">
    <name type="scientific">Enterococcus alishanensis</name>
    <dbReference type="NCBI Taxonomy" id="1303817"/>
    <lineage>
        <taxon>Bacteria</taxon>
        <taxon>Bacillati</taxon>
        <taxon>Bacillota</taxon>
        <taxon>Bacilli</taxon>
        <taxon>Lactobacillales</taxon>
        <taxon>Enterococcaceae</taxon>
        <taxon>Enterococcus</taxon>
    </lineage>
</organism>
<dbReference type="InterPro" id="IPR051635">
    <property type="entry name" value="SNAT-like"/>
</dbReference>
<dbReference type="CDD" id="cd04301">
    <property type="entry name" value="NAT_SF"/>
    <property type="match status" value="1"/>
</dbReference>
<accession>A0ABS6TCJ9</accession>
<evidence type="ECO:0000313" key="5">
    <source>
        <dbReference type="Proteomes" id="UP000774130"/>
    </source>
</evidence>
<gene>
    <name evidence="4" type="ORF">KUA55_08055</name>
</gene>
<reference evidence="4 5" key="1">
    <citation type="submission" date="2021-06" db="EMBL/GenBank/DDBJ databases">
        <title>Enterococcus alishanensis sp. nov., a novel lactic acid bacterium isolated from fresh coffee beans.</title>
        <authorList>
            <person name="Chen Y.-S."/>
        </authorList>
    </citation>
    <scope>NUCLEOTIDE SEQUENCE [LARGE SCALE GENOMIC DNA]</scope>
    <source>
        <strain evidence="4 5">ALS3</strain>
    </source>
</reference>
<evidence type="ECO:0000313" key="4">
    <source>
        <dbReference type="EMBL" id="MBV7390629.1"/>
    </source>
</evidence>
<comment type="caution">
    <text evidence="4">The sequence shown here is derived from an EMBL/GenBank/DDBJ whole genome shotgun (WGS) entry which is preliminary data.</text>
</comment>
<feature type="domain" description="N-acetyltransferase" evidence="3">
    <location>
        <begin position="3"/>
        <end position="162"/>
    </location>
</feature>
<evidence type="ECO:0000259" key="3">
    <source>
        <dbReference type="PROSITE" id="PS51186"/>
    </source>
</evidence>
<dbReference type="PANTHER" id="PTHR10908:SF0">
    <property type="entry name" value="SEROTONIN N-ACETYLTRANSFERASE"/>
    <property type="match status" value="1"/>
</dbReference>
<dbReference type="RefSeq" id="WP_218325688.1">
    <property type="nucleotide sequence ID" value="NZ_JAHUZB010000003.1"/>
</dbReference>
<dbReference type="PANTHER" id="PTHR10908">
    <property type="entry name" value="SEROTONIN N-ACETYLTRANSFERASE"/>
    <property type="match status" value="1"/>
</dbReference>